<dbReference type="RefSeq" id="WP_053999653.1">
    <property type="nucleotide sequence ID" value="NZ_JXMU01000017.1"/>
</dbReference>
<dbReference type="GO" id="GO:0016787">
    <property type="term" value="F:hydrolase activity"/>
    <property type="evidence" value="ECO:0007669"/>
    <property type="project" value="UniProtKB-KW"/>
</dbReference>
<gene>
    <name evidence="3" type="ORF">SU32_12205</name>
</gene>
<sequence length="301" mass="32820">MNRRHLLKMGSAIALTSTLTPSMGSAKTTASDISVRWLGAAMMELNIGGFRILTDPCLGEGKKAFQMPDPNEMFDLSKGPNMKFHERLTAFPGMKLPDYDLVLLSHAHEDHFDQKAQAWLSKSLPLLCPSHDLDALTQKGFSASALAHGEKREFTVADTKVSITSIPAIHSLNQGISDILGLGNGYWIEAVVRGKTTNIYWAGDTFLADPVWNAMQSHAAPDLFIPHIGAVGINGALGQLSMNGQQALDFAARIKADKVLPVHHSTYVHYQEPVSEMIKLHDPANAQYSLHVLEEGSVLTL</sequence>
<dbReference type="STRING" id="1514904.SU32_12205"/>
<protein>
    <submittedName>
        <fullName evidence="3">Transcriptional initiation protein Tat</fullName>
    </submittedName>
</protein>
<dbReference type="Proteomes" id="UP000038011">
    <property type="component" value="Unassembled WGS sequence"/>
</dbReference>
<evidence type="ECO:0000259" key="2">
    <source>
        <dbReference type="Pfam" id="PF12706"/>
    </source>
</evidence>
<dbReference type="OrthoDB" id="9805728at2"/>
<keyword evidence="4" id="KW-1185">Reference proteome</keyword>
<proteinExistence type="predicted"/>
<dbReference type="PATRIC" id="fig|1514904.3.peg.1287"/>
<dbReference type="InterPro" id="IPR050114">
    <property type="entry name" value="UPF0173_UPF0282_UlaG_hydrolase"/>
</dbReference>
<dbReference type="InterPro" id="IPR036866">
    <property type="entry name" value="RibonucZ/Hydroxyglut_hydro"/>
</dbReference>
<dbReference type="PANTHER" id="PTHR43546">
    <property type="entry name" value="UPF0173 METAL-DEPENDENT HYDROLASE MJ1163-RELATED"/>
    <property type="match status" value="1"/>
</dbReference>
<dbReference type="Pfam" id="PF12706">
    <property type="entry name" value="Lactamase_B_2"/>
    <property type="match status" value="1"/>
</dbReference>
<dbReference type="PANTHER" id="PTHR43546:SF9">
    <property type="entry name" value="L-ASCORBATE-6-PHOSPHATE LACTONASE ULAG-RELATED"/>
    <property type="match status" value="1"/>
</dbReference>
<keyword evidence="1" id="KW-0378">Hydrolase</keyword>
<organism evidence="3 4">
    <name type="scientific">Ahrensia marina</name>
    <dbReference type="NCBI Taxonomy" id="1514904"/>
    <lineage>
        <taxon>Bacteria</taxon>
        <taxon>Pseudomonadati</taxon>
        <taxon>Pseudomonadota</taxon>
        <taxon>Alphaproteobacteria</taxon>
        <taxon>Hyphomicrobiales</taxon>
        <taxon>Ahrensiaceae</taxon>
        <taxon>Ahrensia</taxon>
    </lineage>
</organism>
<evidence type="ECO:0000313" key="4">
    <source>
        <dbReference type="Proteomes" id="UP000038011"/>
    </source>
</evidence>
<dbReference type="Gene3D" id="3.60.15.10">
    <property type="entry name" value="Ribonuclease Z/Hydroxyacylglutathione hydrolase-like"/>
    <property type="match status" value="1"/>
</dbReference>
<dbReference type="AlphaFoldDB" id="A0A0N0E745"/>
<accession>A0A0N0E745</accession>
<dbReference type="InterPro" id="IPR001279">
    <property type="entry name" value="Metallo-B-lactamas"/>
</dbReference>
<name>A0A0N0E745_9HYPH</name>
<comment type="caution">
    <text evidence="3">The sequence shown here is derived from an EMBL/GenBank/DDBJ whole genome shotgun (WGS) entry which is preliminary data.</text>
</comment>
<dbReference type="SUPFAM" id="SSF56281">
    <property type="entry name" value="Metallo-hydrolase/oxidoreductase"/>
    <property type="match status" value="1"/>
</dbReference>
<feature type="domain" description="Metallo-beta-lactamase" evidence="2">
    <location>
        <begin position="51"/>
        <end position="264"/>
    </location>
</feature>
<dbReference type="EMBL" id="JXMU01000017">
    <property type="protein sequence ID" value="KPB00768.1"/>
    <property type="molecule type" value="Genomic_DNA"/>
</dbReference>
<evidence type="ECO:0000256" key="1">
    <source>
        <dbReference type="ARBA" id="ARBA00022801"/>
    </source>
</evidence>
<reference evidence="3 4" key="1">
    <citation type="submission" date="2015-01" db="EMBL/GenBank/DDBJ databases">
        <title>Ahrensia donghaiensis sp. nov., a novel dimethylsulphoniopropionate-cleavage bacterium isolated from seawater and emended descriptions of the genus Ahrensia and Ahrensia kielensis.</title>
        <authorList>
            <person name="Liu J."/>
        </authorList>
    </citation>
    <scope>NUCLEOTIDE SEQUENCE [LARGE SCALE GENOMIC DNA]</scope>
    <source>
        <strain evidence="3 4">LZD062</strain>
    </source>
</reference>
<evidence type="ECO:0000313" key="3">
    <source>
        <dbReference type="EMBL" id="KPB00768.1"/>
    </source>
</evidence>